<dbReference type="EMBL" id="RCCP01000001">
    <property type="protein sequence ID" value="RLJ90649.1"/>
    <property type="molecule type" value="Genomic_DNA"/>
</dbReference>
<dbReference type="OrthoDB" id="104748at2"/>
<dbReference type="GO" id="GO:0016874">
    <property type="term" value="F:ligase activity"/>
    <property type="evidence" value="ECO:0007669"/>
    <property type="project" value="UniProtKB-KW"/>
</dbReference>
<dbReference type="PANTHER" id="PTHR37422">
    <property type="entry name" value="TEICHURONIC ACID BIOSYNTHESIS PROTEIN TUAE"/>
    <property type="match status" value="1"/>
</dbReference>
<dbReference type="PANTHER" id="PTHR37422:SF17">
    <property type="entry name" value="O-ANTIGEN LIGASE"/>
    <property type="match status" value="1"/>
</dbReference>
<dbReference type="RefSeq" id="WP_121298141.1">
    <property type="nucleotide sequence ID" value="NZ_QBEW01000107.1"/>
</dbReference>
<dbReference type="InterPro" id="IPR007016">
    <property type="entry name" value="O-antigen_ligase-rel_domated"/>
</dbReference>
<evidence type="ECO:0000256" key="1">
    <source>
        <dbReference type="ARBA" id="ARBA00004141"/>
    </source>
</evidence>
<feature type="transmembrane region" description="Helical" evidence="5">
    <location>
        <begin position="35"/>
        <end position="53"/>
    </location>
</feature>
<evidence type="ECO:0000256" key="2">
    <source>
        <dbReference type="ARBA" id="ARBA00022692"/>
    </source>
</evidence>
<keyword evidence="8" id="KW-1185">Reference proteome</keyword>
<dbReference type="GO" id="GO:0016020">
    <property type="term" value="C:membrane"/>
    <property type="evidence" value="ECO:0007669"/>
    <property type="project" value="UniProtKB-SubCell"/>
</dbReference>
<dbReference type="Proteomes" id="UP000280791">
    <property type="component" value="Unassembled WGS sequence"/>
</dbReference>
<dbReference type="AlphaFoldDB" id="A0A497YJ86"/>
<comment type="caution">
    <text evidence="7">The sequence shown here is derived from an EMBL/GenBank/DDBJ whole genome shotgun (WGS) entry which is preliminary data.</text>
</comment>
<name>A0A497YJ86_9BACL</name>
<feature type="transmembrane region" description="Helical" evidence="5">
    <location>
        <begin position="235"/>
        <end position="255"/>
    </location>
</feature>
<keyword evidence="7" id="KW-0436">Ligase</keyword>
<feature type="transmembrane region" description="Helical" evidence="5">
    <location>
        <begin position="164"/>
        <end position="185"/>
    </location>
</feature>
<gene>
    <name evidence="7" type="ORF">DFR62_0794</name>
</gene>
<keyword evidence="2 5" id="KW-0812">Transmembrane</keyword>
<feature type="transmembrane region" description="Helical" evidence="5">
    <location>
        <begin position="123"/>
        <end position="144"/>
    </location>
</feature>
<evidence type="ECO:0000256" key="3">
    <source>
        <dbReference type="ARBA" id="ARBA00022989"/>
    </source>
</evidence>
<evidence type="ECO:0000313" key="8">
    <source>
        <dbReference type="Proteomes" id="UP000280791"/>
    </source>
</evidence>
<comment type="subcellular location">
    <subcellularLocation>
        <location evidence="1">Membrane</location>
        <topology evidence="1">Multi-pass membrane protein</topology>
    </subcellularLocation>
</comment>
<keyword evidence="3 5" id="KW-1133">Transmembrane helix</keyword>
<reference evidence="7 8" key="1">
    <citation type="submission" date="2018-10" db="EMBL/GenBank/DDBJ databases">
        <title>Genomic Encyclopedia of Type Strains, Phase IV (KMG-IV): sequencing the most valuable type-strain genomes for metagenomic binning, comparative biology and taxonomic classification.</title>
        <authorList>
            <person name="Goeker M."/>
        </authorList>
    </citation>
    <scope>NUCLEOTIDE SEQUENCE [LARGE SCALE GENOMIC DNA]</scope>
    <source>
        <strain evidence="7 8">DSM 20549</strain>
    </source>
</reference>
<evidence type="ECO:0000256" key="5">
    <source>
        <dbReference type="SAM" id="Phobius"/>
    </source>
</evidence>
<evidence type="ECO:0000256" key="4">
    <source>
        <dbReference type="ARBA" id="ARBA00023136"/>
    </source>
</evidence>
<protein>
    <submittedName>
        <fullName evidence="7">O-antigen ligase</fullName>
    </submittedName>
</protein>
<evidence type="ECO:0000313" key="7">
    <source>
        <dbReference type="EMBL" id="RLJ90649.1"/>
    </source>
</evidence>
<feature type="transmembrane region" description="Helical" evidence="5">
    <location>
        <begin position="197"/>
        <end position="223"/>
    </location>
</feature>
<keyword evidence="4 5" id="KW-0472">Membrane</keyword>
<organism evidence="7 8">
    <name type="scientific">Planococcus citreus</name>
    <dbReference type="NCBI Taxonomy" id="1373"/>
    <lineage>
        <taxon>Bacteria</taxon>
        <taxon>Bacillati</taxon>
        <taxon>Bacillota</taxon>
        <taxon>Bacilli</taxon>
        <taxon>Bacillales</taxon>
        <taxon>Caryophanaceae</taxon>
        <taxon>Planococcus</taxon>
    </lineage>
</organism>
<feature type="transmembrane region" description="Helical" evidence="5">
    <location>
        <begin position="85"/>
        <end position="102"/>
    </location>
</feature>
<feature type="transmembrane region" description="Helical" evidence="5">
    <location>
        <begin position="60"/>
        <end position="79"/>
    </location>
</feature>
<accession>A0A497YJ86</accession>
<proteinExistence type="predicted"/>
<feature type="transmembrane region" description="Helical" evidence="5">
    <location>
        <begin position="12"/>
        <end position="29"/>
    </location>
</feature>
<dbReference type="Pfam" id="PF04932">
    <property type="entry name" value="Wzy_C"/>
    <property type="match status" value="1"/>
</dbReference>
<sequence>MMDTNNNKNTNIVLACLLITSVYLNAFYLNVGFSLKPYMIISALIFILVLYKFQIHKLRFFEVSMLVFFIFYCATGIFSRYPQDSIRLIVAIILVLIVYFIMRYVFSSLSIAKLEKAISISGIWFNVISLALFAFGALTLRFNFVGNGVRAYGILLDRGVPRLIGTFSDPNIFAFGNLLFFYYYVTHLKTTTAKIGLLLSSTALLLTFSRGAYIAVLLGGLLLFLTSKAKTKLKIVLLGPPVLYLLVAGASQVFNMNIAQIVGDRFSGSVSDNGSGRLEIWRNGLQLFADNQYFGIGIYNYRAYSNAVFNNDHYMHNTFLEVLTESGIIGFTLYIAIFLWIFYDFYLHRSKAVDTRYLVATLISMLIFMSSLSLVASEVFFLILAVIWRYLFEIEQNRKAAFALHSKSGGVS</sequence>
<feature type="domain" description="O-antigen ligase-related" evidence="6">
    <location>
        <begin position="196"/>
        <end position="335"/>
    </location>
</feature>
<evidence type="ECO:0000259" key="6">
    <source>
        <dbReference type="Pfam" id="PF04932"/>
    </source>
</evidence>
<feature type="transmembrane region" description="Helical" evidence="5">
    <location>
        <begin position="363"/>
        <end position="391"/>
    </location>
</feature>
<dbReference type="InterPro" id="IPR051533">
    <property type="entry name" value="WaaL-like"/>
</dbReference>
<feature type="transmembrane region" description="Helical" evidence="5">
    <location>
        <begin position="322"/>
        <end position="343"/>
    </location>
</feature>